<dbReference type="InterPro" id="IPR000073">
    <property type="entry name" value="AB_hydrolase_1"/>
</dbReference>
<dbReference type="Gene3D" id="3.40.50.1820">
    <property type="entry name" value="alpha/beta hydrolase"/>
    <property type="match status" value="1"/>
</dbReference>
<dbReference type="HOGENOM" id="CLU_100967_0_0_5"/>
<dbReference type="Pfam" id="PF12697">
    <property type="entry name" value="Abhydrolase_6"/>
    <property type="match status" value="1"/>
</dbReference>
<dbReference type="KEGG" id="hdn:Hden_2521"/>
<dbReference type="Proteomes" id="UP000002033">
    <property type="component" value="Chromosome"/>
</dbReference>
<dbReference type="eggNOG" id="COG3208">
    <property type="taxonomic scope" value="Bacteria"/>
</dbReference>
<name>D8JSM3_HYPDA</name>
<protein>
    <submittedName>
        <fullName evidence="2">BioH protein, putative</fullName>
    </submittedName>
</protein>
<dbReference type="SUPFAM" id="SSF53474">
    <property type="entry name" value="alpha/beta-Hydrolases"/>
    <property type="match status" value="1"/>
</dbReference>
<keyword evidence="3" id="KW-1185">Reference proteome</keyword>
<dbReference type="AlphaFoldDB" id="D8JSM3"/>
<dbReference type="EMBL" id="CP002083">
    <property type="protein sequence ID" value="ADJ24317.1"/>
    <property type="molecule type" value="Genomic_DNA"/>
</dbReference>
<reference evidence="3" key="1">
    <citation type="journal article" date="2011" name="J. Bacteriol.">
        <title>Genome sequences of eight morphologically diverse alphaproteobacteria.</title>
        <authorList>
            <consortium name="US DOE Joint Genome Institute"/>
            <person name="Brown P.J."/>
            <person name="Kysela D.T."/>
            <person name="Buechlein A."/>
            <person name="Hemmerich C."/>
            <person name="Brun Y.V."/>
        </authorList>
    </citation>
    <scope>NUCLEOTIDE SEQUENCE [LARGE SCALE GENOMIC DNA]</scope>
    <source>
        <strain evidence="3">ATCC 51888 / DSM 1869 / NCIB 11706 / TK 0415</strain>
    </source>
</reference>
<dbReference type="STRING" id="582899.Hden_2521"/>
<feature type="domain" description="AB hydrolase-1" evidence="1">
    <location>
        <begin position="9"/>
        <end position="219"/>
    </location>
</feature>
<evidence type="ECO:0000313" key="2">
    <source>
        <dbReference type="EMBL" id="ADJ24317.1"/>
    </source>
</evidence>
<evidence type="ECO:0000259" key="1">
    <source>
        <dbReference type="Pfam" id="PF12697"/>
    </source>
</evidence>
<accession>D8JSM3</accession>
<organism evidence="2 3">
    <name type="scientific">Hyphomicrobium denitrificans (strain ATCC 51888 / DSM 1869 / NCIMB 11706 / TK 0415)</name>
    <dbReference type="NCBI Taxonomy" id="582899"/>
    <lineage>
        <taxon>Bacteria</taxon>
        <taxon>Pseudomonadati</taxon>
        <taxon>Pseudomonadota</taxon>
        <taxon>Alphaproteobacteria</taxon>
        <taxon>Hyphomicrobiales</taxon>
        <taxon>Hyphomicrobiaceae</taxon>
        <taxon>Hyphomicrobium</taxon>
    </lineage>
</organism>
<gene>
    <name evidence="2" type="ordered locus">Hden_2521</name>
</gene>
<sequence>MNAKPADEIVLLPGLDGTGDLFDRLAASLADEFTVNVMRYPNDPSLGYAGYAELARKLIGKRRVFLLGESFSGPVAVRVAAQLGPQIKGVILAATFLRTPLPAWFMRRASHTEPEATPKRIRDAILMGSYGDDELRNKVDEIVRGLSRPVRAARLRAIAEVDVREDFARLRCPVLVLHGRKDWLVSITPMQKAVCEKGGVRIVAFSAAHMLLQTRAAEAATEISAFAKSKTLWEAQNEN</sequence>
<evidence type="ECO:0000313" key="3">
    <source>
        <dbReference type="Proteomes" id="UP000002033"/>
    </source>
</evidence>
<dbReference type="RefSeq" id="WP_013216476.1">
    <property type="nucleotide sequence ID" value="NC_014313.1"/>
</dbReference>
<dbReference type="OrthoDB" id="5491135at2"/>
<dbReference type="InterPro" id="IPR029058">
    <property type="entry name" value="AB_hydrolase_fold"/>
</dbReference>
<proteinExistence type="predicted"/>